<dbReference type="InterPro" id="IPR004360">
    <property type="entry name" value="Glyas_Fos-R_dOase_dom"/>
</dbReference>
<proteinExistence type="predicted"/>
<dbReference type="AlphaFoldDB" id="A0A1H6BLT8"/>
<organism evidence="2 3">
    <name type="scientific">Bryocella elongata</name>
    <dbReference type="NCBI Taxonomy" id="863522"/>
    <lineage>
        <taxon>Bacteria</taxon>
        <taxon>Pseudomonadati</taxon>
        <taxon>Acidobacteriota</taxon>
        <taxon>Terriglobia</taxon>
        <taxon>Terriglobales</taxon>
        <taxon>Acidobacteriaceae</taxon>
        <taxon>Bryocella</taxon>
    </lineage>
</organism>
<dbReference type="CDD" id="cd07247">
    <property type="entry name" value="SgaA_N_like"/>
    <property type="match status" value="1"/>
</dbReference>
<evidence type="ECO:0000313" key="2">
    <source>
        <dbReference type="EMBL" id="SEG61678.1"/>
    </source>
</evidence>
<accession>A0A1H6BLT8</accession>
<dbReference type="InterPro" id="IPR052164">
    <property type="entry name" value="Anthracycline_SecMetBiosynth"/>
</dbReference>
<dbReference type="Proteomes" id="UP000236728">
    <property type="component" value="Unassembled WGS sequence"/>
</dbReference>
<keyword evidence="3" id="KW-1185">Reference proteome</keyword>
<gene>
    <name evidence="2" type="ORF">SAMN05421819_3828</name>
</gene>
<dbReference type="PANTHER" id="PTHR33993">
    <property type="entry name" value="GLYOXALASE-RELATED"/>
    <property type="match status" value="1"/>
</dbReference>
<dbReference type="OrthoDB" id="9804235at2"/>
<dbReference type="Pfam" id="PF00903">
    <property type="entry name" value="Glyoxalase"/>
    <property type="match status" value="1"/>
</dbReference>
<evidence type="ECO:0000313" key="3">
    <source>
        <dbReference type="Proteomes" id="UP000236728"/>
    </source>
</evidence>
<sequence>MNKFETNAITWFEIPTTDFARATAFYETVLDDKLQAFPGPEPCNMFPSQPGGVGGCIVHREHAKPNSNGTVVYLNADGKLDASVKRAEKLGAKVLVPRTAIPGGFGYFACIEDSEGNHVGLHSREF</sequence>
<dbReference type="InterPro" id="IPR037523">
    <property type="entry name" value="VOC_core"/>
</dbReference>
<evidence type="ECO:0000259" key="1">
    <source>
        <dbReference type="PROSITE" id="PS51819"/>
    </source>
</evidence>
<dbReference type="RefSeq" id="WP_103934838.1">
    <property type="nucleotide sequence ID" value="NZ_FNVA01000007.1"/>
</dbReference>
<dbReference type="Gene3D" id="3.10.180.10">
    <property type="entry name" value="2,3-Dihydroxybiphenyl 1,2-Dioxygenase, domain 1"/>
    <property type="match status" value="1"/>
</dbReference>
<reference evidence="2 3" key="1">
    <citation type="submission" date="2016-10" db="EMBL/GenBank/DDBJ databases">
        <authorList>
            <person name="de Groot N.N."/>
        </authorList>
    </citation>
    <scope>NUCLEOTIDE SEQUENCE [LARGE SCALE GENOMIC DNA]</scope>
    <source>
        <strain evidence="2 3">DSM 22489</strain>
    </source>
</reference>
<feature type="domain" description="VOC" evidence="1">
    <location>
        <begin position="8"/>
        <end position="124"/>
    </location>
</feature>
<dbReference type="EMBL" id="FNVA01000007">
    <property type="protein sequence ID" value="SEG61678.1"/>
    <property type="molecule type" value="Genomic_DNA"/>
</dbReference>
<dbReference type="PANTHER" id="PTHR33993:SF2">
    <property type="entry name" value="VOC DOMAIN-CONTAINING PROTEIN"/>
    <property type="match status" value="1"/>
</dbReference>
<dbReference type="PROSITE" id="PS51819">
    <property type="entry name" value="VOC"/>
    <property type="match status" value="1"/>
</dbReference>
<protein>
    <recommendedName>
        <fullName evidence="1">VOC domain-containing protein</fullName>
    </recommendedName>
</protein>
<dbReference type="InterPro" id="IPR029068">
    <property type="entry name" value="Glyas_Bleomycin-R_OHBP_Dase"/>
</dbReference>
<dbReference type="SUPFAM" id="SSF54593">
    <property type="entry name" value="Glyoxalase/Bleomycin resistance protein/Dihydroxybiphenyl dioxygenase"/>
    <property type="match status" value="1"/>
</dbReference>
<name>A0A1H6BLT8_9BACT</name>